<dbReference type="NCBIfam" id="NF002132">
    <property type="entry name" value="PRK00971.1-1"/>
    <property type="match status" value="1"/>
</dbReference>
<gene>
    <name evidence="6" type="primary">glsA</name>
    <name evidence="7" type="ORF">LIN78_02380</name>
</gene>
<dbReference type="InterPro" id="IPR015868">
    <property type="entry name" value="Glutaminase"/>
</dbReference>
<evidence type="ECO:0000256" key="6">
    <source>
        <dbReference type="HAMAP-Rule" id="MF_00313"/>
    </source>
</evidence>
<feature type="binding site" evidence="6">
    <location>
        <position position="160"/>
    </location>
    <ligand>
        <name>substrate</name>
    </ligand>
</feature>
<dbReference type="HAMAP" id="MF_00313">
    <property type="entry name" value="Glutaminase"/>
    <property type="match status" value="1"/>
</dbReference>
<organism evidence="7 8">
    <name type="scientific">Leeia speluncae</name>
    <dbReference type="NCBI Taxonomy" id="2884804"/>
    <lineage>
        <taxon>Bacteria</taxon>
        <taxon>Pseudomonadati</taxon>
        <taxon>Pseudomonadota</taxon>
        <taxon>Betaproteobacteria</taxon>
        <taxon>Neisseriales</taxon>
        <taxon>Leeiaceae</taxon>
        <taxon>Leeia</taxon>
    </lineage>
</organism>
<evidence type="ECO:0000313" key="8">
    <source>
        <dbReference type="Proteomes" id="UP001165395"/>
    </source>
</evidence>
<sequence>MATYDYQNILETIAAEVSPLTWQGKVADYIPALASVPLGKFGMSVQTVDGQTFSVGDAEERFSIQSMSKLFTLTMAFRLLGDELWQRLGREPSGNPFNSLVQLEYEQGKPRNPFINAGALVVTDVLSSHYVQAEIAFLQFMRKLTGLTNIHFDTVVAQSEIATSSRNAAMAHLMKSFGNLKSPVDIVLNSYCHQCSVTMSCEEIARAALFLANHGEVPMSGERLLSVSASKRISAVMLTCGTYDAAGDFAFRVGLPAKSGVGGGIVALLPGEASICVWSPGLDENGNSLAGGKALELFTTLTGRSIF</sequence>
<dbReference type="InterPro" id="IPR012338">
    <property type="entry name" value="Beta-lactam/transpept-like"/>
</dbReference>
<dbReference type="Proteomes" id="UP001165395">
    <property type="component" value="Unassembled WGS sequence"/>
</dbReference>
<accession>A0ABS8D2I0</accession>
<keyword evidence="4 6" id="KW-0378">Hydrolase</keyword>
<dbReference type="GO" id="GO:0004359">
    <property type="term" value="F:glutaminase activity"/>
    <property type="evidence" value="ECO:0007669"/>
    <property type="project" value="UniProtKB-EC"/>
</dbReference>
<dbReference type="RefSeq" id="WP_227178085.1">
    <property type="nucleotide sequence ID" value="NZ_JAJBZT010000001.1"/>
</dbReference>
<evidence type="ECO:0000256" key="2">
    <source>
        <dbReference type="ARBA" id="ARBA00011881"/>
    </source>
</evidence>
<feature type="binding site" evidence="6">
    <location>
        <position position="116"/>
    </location>
    <ligand>
        <name>substrate</name>
    </ligand>
</feature>
<evidence type="ECO:0000256" key="4">
    <source>
        <dbReference type="ARBA" id="ARBA00022801"/>
    </source>
</evidence>
<evidence type="ECO:0000256" key="1">
    <source>
        <dbReference type="ARBA" id="ARBA00011076"/>
    </source>
</evidence>
<keyword evidence="6" id="KW-0007">Acetylation</keyword>
<dbReference type="PANTHER" id="PTHR12544:SF29">
    <property type="entry name" value="GLUTAMINASE"/>
    <property type="match status" value="1"/>
</dbReference>
<comment type="caution">
    <text evidence="7">The sequence shown here is derived from an EMBL/GenBank/DDBJ whole genome shotgun (WGS) entry which is preliminary data.</text>
</comment>
<reference evidence="7" key="1">
    <citation type="submission" date="2021-10" db="EMBL/GenBank/DDBJ databases">
        <title>The complete genome sequence of Leeia sp. TBRC 13508.</title>
        <authorList>
            <person name="Charoenyingcharoen P."/>
            <person name="Yukphan P."/>
        </authorList>
    </citation>
    <scope>NUCLEOTIDE SEQUENCE</scope>
    <source>
        <strain evidence="7">TBRC 13508</strain>
    </source>
</reference>
<proteinExistence type="inferred from homology"/>
<dbReference type="Pfam" id="PF04960">
    <property type="entry name" value="Glutaminase"/>
    <property type="match status" value="1"/>
</dbReference>
<dbReference type="Gene3D" id="3.40.710.10">
    <property type="entry name" value="DD-peptidase/beta-lactamase superfamily"/>
    <property type="match status" value="1"/>
</dbReference>
<name>A0ABS8D2I0_9NEIS</name>
<feature type="binding site" evidence="6">
    <location>
        <position position="66"/>
    </location>
    <ligand>
        <name>substrate</name>
    </ligand>
</feature>
<keyword evidence="8" id="KW-1185">Reference proteome</keyword>
<evidence type="ECO:0000256" key="3">
    <source>
        <dbReference type="ARBA" id="ARBA00012918"/>
    </source>
</evidence>
<feature type="binding site" evidence="6">
    <location>
        <position position="167"/>
    </location>
    <ligand>
        <name>substrate</name>
    </ligand>
</feature>
<dbReference type="NCBIfam" id="TIGR03814">
    <property type="entry name" value="Gln_ase"/>
    <property type="match status" value="1"/>
</dbReference>
<dbReference type="EC" id="3.5.1.2" evidence="3 6"/>
<evidence type="ECO:0000256" key="5">
    <source>
        <dbReference type="ARBA" id="ARBA00049534"/>
    </source>
</evidence>
<comment type="subunit">
    <text evidence="2 6">Homotetramer.</text>
</comment>
<comment type="similarity">
    <text evidence="1 6">Belongs to the glutaminase family.</text>
</comment>
<dbReference type="EMBL" id="JAJBZT010000001">
    <property type="protein sequence ID" value="MCB6182400.1"/>
    <property type="molecule type" value="Genomic_DNA"/>
</dbReference>
<dbReference type="NCBIfam" id="NF002133">
    <property type="entry name" value="PRK00971.1-2"/>
    <property type="match status" value="1"/>
</dbReference>
<feature type="binding site" evidence="6">
    <location>
        <position position="243"/>
    </location>
    <ligand>
        <name>substrate</name>
    </ligand>
</feature>
<feature type="binding site" evidence="6">
    <location>
        <position position="261"/>
    </location>
    <ligand>
        <name>substrate</name>
    </ligand>
</feature>
<evidence type="ECO:0000313" key="7">
    <source>
        <dbReference type="EMBL" id="MCB6182400.1"/>
    </source>
</evidence>
<feature type="binding site" evidence="6">
    <location>
        <position position="191"/>
    </location>
    <ligand>
        <name>substrate</name>
    </ligand>
</feature>
<dbReference type="PANTHER" id="PTHR12544">
    <property type="entry name" value="GLUTAMINASE"/>
    <property type="match status" value="1"/>
</dbReference>
<comment type="catalytic activity">
    <reaction evidence="5 6">
        <text>L-glutamine + H2O = L-glutamate + NH4(+)</text>
        <dbReference type="Rhea" id="RHEA:15889"/>
        <dbReference type="ChEBI" id="CHEBI:15377"/>
        <dbReference type="ChEBI" id="CHEBI:28938"/>
        <dbReference type="ChEBI" id="CHEBI:29985"/>
        <dbReference type="ChEBI" id="CHEBI:58359"/>
        <dbReference type="EC" id="3.5.1.2"/>
    </reaction>
</comment>
<protein>
    <recommendedName>
        <fullName evidence="3 6">Glutaminase</fullName>
        <ecNumber evidence="3 6">3.5.1.2</ecNumber>
    </recommendedName>
</protein>
<dbReference type="SUPFAM" id="SSF56601">
    <property type="entry name" value="beta-lactamase/transpeptidase-like"/>
    <property type="match status" value="1"/>
</dbReference>